<dbReference type="AlphaFoldDB" id="A0AB34BZ44"/>
<dbReference type="SUPFAM" id="SSF49401">
    <property type="entry name" value="Bacterial adhesins"/>
    <property type="match status" value="1"/>
</dbReference>
<dbReference type="InterPro" id="IPR008966">
    <property type="entry name" value="Adhesion_dom_sf"/>
</dbReference>
<evidence type="ECO:0000313" key="8">
    <source>
        <dbReference type="Proteomes" id="UP000323924"/>
    </source>
</evidence>
<dbReference type="Proteomes" id="UP000323924">
    <property type="component" value="Unassembled WGS sequence"/>
</dbReference>
<feature type="domain" description="Fimbrial-type adhesion" evidence="6">
    <location>
        <begin position="188"/>
        <end position="340"/>
    </location>
</feature>
<comment type="subcellular location">
    <subcellularLocation>
        <location evidence="1">Fimbrium</location>
    </subcellularLocation>
</comment>
<organism evidence="7 8">
    <name type="scientific">Pseudomonas chlororaphis</name>
    <dbReference type="NCBI Taxonomy" id="587753"/>
    <lineage>
        <taxon>Bacteria</taxon>
        <taxon>Pseudomonadati</taxon>
        <taxon>Pseudomonadota</taxon>
        <taxon>Gammaproteobacteria</taxon>
        <taxon>Pseudomonadales</taxon>
        <taxon>Pseudomonadaceae</taxon>
        <taxon>Pseudomonas</taxon>
    </lineage>
</organism>
<evidence type="ECO:0000259" key="6">
    <source>
        <dbReference type="Pfam" id="PF00419"/>
    </source>
</evidence>
<keyword evidence="3 5" id="KW-0732">Signal</keyword>
<dbReference type="InterPro" id="IPR050263">
    <property type="entry name" value="Bact_Fimbrial_Adh_Pro"/>
</dbReference>
<dbReference type="RefSeq" id="WP_150052840.1">
    <property type="nucleotide sequence ID" value="NZ_VWPC01000025.1"/>
</dbReference>
<name>A0AB34BZ44_9PSED</name>
<dbReference type="InterPro" id="IPR036937">
    <property type="entry name" value="Adhesion_dom_fimbrial_sf"/>
</dbReference>
<evidence type="ECO:0000313" key="7">
    <source>
        <dbReference type="EMBL" id="KAA5838608.1"/>
    </source>
</evidence>
<dbReference type="GO" id="GO:0043709">
    <property type="term" value="P:cell adhesion involved in single-species biofilm formation"/>
    <property type="evidence" value="ECO:0007669"/>
    <property type="project" value="TreeGrafter"/>
</dbReference>
<dbReference type="PANTHER" id="PTHR33420">
    <property type="entry name" value="FIMBRIAL SUBUNIT ELFA-RELATED"/>
    <property type="match status" value="1"/>
</dbReference>
<comment type="caution">
    <text evidence="7">The sequence shown here is derived from an EMBL/GenBank/DDBJ whole genome shotgun (WGS) entry which is preliminary data.</text>
</comment>
<accession>A0AB34BZ44</accession>
<keyword evidence="4" id="KW-0281">Fimbrium</keyword>
<dbReference type="Gene3D" id="2.60.40.1090">
    <property type="entry name" value="Fimbrial-type adhesion domain"/>
    <property type="match status" value="1"/>
</dbReference>
<evidence type="ECO:0000256" key="4">
    <source>
        <dbReference type="ARBA" id="ARBA00023263"/>
    </source>
</evidence>
<evidence type="ECO:0000256" key="5">
    <source>
        <dbReference type="SAM" id="SignalP"/>
    </source>
</evidence>
<dbReference type="EMBL" id="VWPC01000025">
    <property type="protein sequence ID" value="KAA5838608.1"/>
    <property type="molecule type" value="Genomic_DNA"/>
</dbReference>
<dbReference type="InterPro" id="IPR000259">
    <property type="entry name" value="Adhesion_dom_fimbrial"/>
</dbReference>
<gene>
    <name evidence="7" type="ORF">F2A38_25445</name>
</gene>
<evidence type="ECO:0000256" key="2">
    <source>
        <dbReference type="ARBA" id="ARBA00006671"/>
    </source>
</evidence>
<dbReference type="GO" id="GO:0009289">
    <property type="term" value="C:pilus"/>
    <property type="evidence" value="ECO:0007669"/>
    <property type="project" value="UniProtKB-SubCell"/>
</dbReference>
<reference evidence="7 8" key="1">
    <citation type="submission" date="2019-09" db="EMBL/GenBank/DDBJ databases">
        <authorList>
            <person name="Vacheron J."/>
            <person name="Dubost A."/>
            <person name="Prigent-Combaret C."/>
            <person name="Muller D."/>
        </authorList>
    </citation>
    <scope>NUCLEOTIDE SEQUENCE [LARGE SCALE GENOMIC DNA]</scope>
    <source>
        <strain evidence="7 8">JV497</strain>
    </source>
</reference>
<sequence length="340" mass="35415">MKRSIFIFGFILFFICSAFLPSQVFAAGWFNPRTSSISLPANIVVPGNAQVGAALWTSPREVSTLVDGTIAENATIWGSVSNGALAPGFTDVYETNIPGLGVRWWAIWRARNFPGGVTIPITSPGTHNPGATGWKVNDSHVQTIWIELIKTGPVQSGKLSVGTRVTSKFNCAEGGCRDWQVTVAGQSSISSGPTCTVSTPAIPVTMGNIATTTFTGMGATSPLRPFTITLACSGGEVGTVIGSYVTLTDVSRPDNTSTTLSLTSASTASGLGIHILKEDVVLGYGPDSSSAGNTNQWKAGTIAQGVSVFQIPLSARYVQIAPNVSPGSANGLATFTMSYQ</sequence>
<protein>
    <submittedName>
        <fullName evidence="7">Fimbrial protein</fullName>
    </submittedName>
</protein>
<dbReference type="Pfam" id="PF00419">
    <property type="entry name" value="Fimbrial"/>
    <property type="match status" value="1"/>
</dbReference>
<evidence type="ECO:0000256" key="3">
    <source>
        <dbReference type="ARBA" id="ARBA00022729"/>
    </source>
</evidence>
<dbReference type="PANTHER" id="PTHR33420:SF3">
    <property type="entry name" value="FIMBRIAL SUBUNIT ELFA"/>
    <property type="match status" value="1"/>
</dbReference>
<evidence type="ECO:0000256" key="1">
    <source>
        <dbReference type="ARBA" id="ARBA00004561"/>
    </source>
</evidence>
<proteinExistence type="inferred from homology"/>
<feature type="signal peptide" evidence="5">
    <location>
        <begin position="1"/>
        <end position="26"/>
    </location>
</feature>
<feature type="chain" id="PRO_5044217478" evidence="5">
    <location>
        <begin position="27"/>
        <end position="340"/>
    </location>
</feature>
<dbReference type="Gene3D" id="2.60.40.3310">
    <property type="match status" value="1"/>
</dbReference>
<comment type="similarity">
    <text evidence="2">Belongs to the fimbrial protein family.</text>
</comment>